<name>A0A6P4ZK94_BRABE</name>
<dbReference type="PANTHER" id="PTHR22961">
    <property type="entry name" value="SER/THR PROTEIN KINASE-TRB"/>
    <property type="match status" value="1"/>
</dbReference>
<dbReference type="RefSeq" id="XP_019641635.1">
    <property type="nucleotide sequence ID" value="XM_019786076.1"/>
</dbReference>
<evidence type="ECO:0000256" key="2">
    <source>
        <dbReference type="ARBA" id="ARBA00038180"/>
    </source>
</evidence>
<dbReference type="FunFam" id="1.10.510.10:FF:000153">
    <property type="entry name" value="Tribbles homolog 2"/>
    <property type="match status" value="1"/>
</dbReference>
<dbReference type="GO" id="GO:0031434">
    <property type="term" value="F:mitogen-activated protein kinase kinase binding"/>
    <property type="evidence" value="ECO:0007669"/>
    <property type="project" value="TreeGrafter"/>
</dbReference>
<organism evidence="5 6">
    <name type="scientific">Branchiostoma belcheri</name>
    <name type="common">Amphioxus</name>
    <dbReference type="NCBI Taxonomy" id="7741"/>
    <lineage>
        <taxon>Eukaryota</taxon>
        <taxon>Metazoa</taxon>
        <taxon>Chordata</taxon>
        <taxon>Cephalochordata</taxon>
        <taxon>Leptocardii</taxon>
        <taxon>Amphioxiformes</taxon>
        <taxon>Branchiostomatidae</taxon>
        <taxon>Branchiostoma</taxon>
    </lineage>
</organism>
<evidence type="ECO:0000256" key="1">
    <source>
        <dbReference type="ARBA" id="ARBA00023013"/>
    </source>
</evidence>
<dbReference type="GO" id="GO:0004860">
    <property type="term" value="F:protein kinase inhibitor activity"/>
    <property type="evidence" value="ECO:0007669"/>
    <property type="project" value="UniProtKB-KW"/>
</dbReference>
<proteinExistence type="inferred from homology"/>
<dbReference type="Pfam" id="PF00069">
    <property type="entry name" value="Pkinase"/>
    <property type="match status" value="1"/>
</dbReference>
<dbReference type="Proteomes" id="UP000515135">
    <property type="component" value="Unplaced"/>
</dbReference>
<dbReference type="Gene3D" id="1.10.510.10">
    <property type="entry name" value="Transferase(Phosphotransferase) domain 1"/>
    <property type="match status" value="1"/>
</dbReference>
<gene>
    <name evidence="6" type="primary">LOC109483088</name>
</gene>
<feature type="region of interest" description="Disordered" evidence="3">
    <location>
        <begin position="14"/>
        <end position="44"/>
    </location>
</feature>
<dbReference type="InterPro" id="IPR000719">
    <property type="entry name" value="Prot_kinase_dom"/>
</dbReference>
<dbReference type="GO" id="GO:0032436">
    <property type="term" value="P:positive regulation of proteasomal ubiquitin-dependent protein catabolic process"/>
    <property type="evidence" value="ECO:0007669"/>
    <property type="project" value="TreeGrafter"/>
</dbReference>
<dbReference type="GO" id="GO:0005524">
    <property type="term" value="F:ATP binding"/>
    <property type="evidence" value="ECO:0007669"/>
    <property type="project" value="InterPro"/>
</dbReference>
<feature type="compositionally biased region" description="Low complexity" evidence="3">
    <location>
        <begin position="27"/>
        <end position="38"/>
    </location>
</feature>
<dbReference type="GO" id="GO:0005634">
    <property type="term" value="C:nucleus"/>
    <property type="evidence" value="ECO:0007669"/>
    <property type="project" value="TreeGrafter"/>
</dbReference>
<dbReference type="InterPro" id="IPR024104">
    <property type="entry name" value="Tribbles/Ser_Thr_kinase_40"/>
</dbReference>
<dbReference type="GO" id="GO:0004672">
    <property type="term" value="F:protein kinase activity"/>
    <property type="evidence" value="ECO:0007669"/>
    <property type="project" value="InterPro"/>
</dbReference>
<dbReference type="PANTHER" id="PTHR22961:SF13">
    <property type="entry name" value="TRIBBLES"/>
    <property type="match status" value="1"/>
</dbReference>
<evidence type="ECO:0000313" key="5">
    <source>
        <dbReference type="Proteomes" id="UP000515135"/>
    </source>
</evidence>
<dbReference type="GeneID" id="109483088"/>
<protein>
    <submittedName>
        <fullName evidence="6">Tribbles homolog 2-like</fullName>
    </submittedName>
</protein>
<dbReference type="KEGG" id="bbel:109483088"/>
<feature type="domain" description="Protein kinase" evidence="4">
    <location>
        <begin position="58"/>
        <end position="302"/>
    </location>
</feature>
<comment type="similarity">
    <text evidence="2">Belongs to the protein kinase superfamily. CAMK Ser/Thr protein kinase family. Tribbles subfamily.</text>
</comment>
<dbReference type="PROSITE" id="PS50011">
    <property type="entry name" value="PROTEIN_KINASE_DOM"/>
    <property type="match status" value="1"/>
</dbReference>
<dbReference type="OrthoDB" id="410920at2759"/>
<sequence length="337" mass="38429">MNIYRSNPIPIHDENYKTVPFDPPPDLSCSPSSPVLSPSSPPCFPQEQEENVSVIGQYLLTKQLDGGLYEAIHTLTEEEYVCKVLELSRYREAMAANFNVLPHDNVNQVTEVILGERSAYVFFERSHGDMHSYVRNKRRLKEEEAVWLFFQIVSAVAHCHDNGVVLRDLKLRKFVFQDPEKTQLKLESLEDTYLLADPRDDRLSDKHGCPAYVSPEILSTQGSYSGKAADVWSLGVMLYTMLVGRYPFHDTEPQALFTKIRRGIFTVPEGISSKAKCLIRSMLRREPSERLTAREVLEHPWFKASFPISVSGKAEPKVPDQIVPDWCMEEDEASLFS</sequence>
<keyword evidence="5" id="KW-1185">Reference proteome</keyword>
<evidence type="ECO:0000313" key="6">
    <source>
        <dbReference type="RefSeq" id="XP_019641635.1"/>
    </source>
</evidence>
<dbReference type="Gene3D" id="3.30.200.20">
    <property type="entry name" value="Phosphorylase Kinase, domain 1"/>
    <property type="match status" value="1"/>
</dbReference>
<dbReference type="InterPro" id="IPR011009">
    <property type="entry name" value="Kinase-like_dom_sf"/>
</dbReference>
<dbReference type="SUPFAM" id="SSF56112">
    <property type="entry name" value="Protein kinase-like (PK-like)"/>
    <property type="match status" value="1"/>
</dbReference>
<reference evidence="6" key="1">
    <citation type="submission" date="2025-08" db="UniProtKB">
        <authorList>
            <consortium name="RefSeq"/>
        </authorList>
    </citation>
    <scope>IDENTIFICATION</scope>
    <source>
        <tissue evidence="6">Gonad</tissue>
    </source>
</reference>
<dbReference type="AlphaFoldDB" id="A0A6P4ZK94"/>
<evidence type="ECO:0000259" key="4">
    <source>
        <dbReference type="PROSITE" id="PS50011"/>
    </source>
</evidence>
<keyword evidence="1" id="KW-0649">Protein kinase inhibitor</keyword>
<accession>A0A6P4ZK94</accession>
<evidence type="ECO:0000256" key="3">
    <source>
        <dbReference type="SAM" id="MobiDB-lite"/>
    </source>
</evidence>